<reference evidence="3" key="1">
    <citation type="journal article" date="2019" name="Int. J. Syst. Evol. Microbiol.">
        <title>The Global Catalogue of Microorganisms (GCM) 10K type strain sequencing project: providing services to taxonomists for standard genome sequencing and annotation.</title>
        <authorList>
            <consortium name="The Broad Institute Genomics Platform"/>
            <consortium name="The Broad Institute Genome Sequencing Center for Infectious Disease"/>
            <person name="Wu L."/>
            <person name="Ma J."/>
        </authorList>
    </citation>
    <scope>NUCLEOTIDE SEQUENCE [LARGE SCALE GENOMIC DNA]</scope>
    <source>
        <strain evidence="3">CGMCC 4.1469</strain>
    </source>
</reference>
<evidence type="ECO:0000256" key="1">
    <source>
        <dbReference type="SAM" id="MobiDB-lite"/>
    </source>
</evidence>
<protein>
    <submittedName>
        <fullName evidence="2">Uncharacterized protein</fullName>
    </submittedName>
</protein>
<keyword evidence="3" id="KW-1185">Reference proteome</keyword>
<proteinExistence type="predicted"/>
<evidence type="ECO:0000313" key="3">
    <source>
        <dbReference type="Proteomes" id="UP001596067"/>
    </source>
</evidence>
<organism evidence="2 3">
    <name type="scientific">Kitasatospora aburaviensis</name>
    <dbReference type="NCBI Taxonomy" id="67265"/>
    <lineage>
        <taxon>Bacteria</taxon>
        <taxon>Bacillati</taxon>
        <taxon>Actinomycetota</taxon>
        <taxon>Actinomycetes</taxon>
        <taxon>Kitasatosporales</taxon>
        <taxon>Streptomycetaceae</taxon>
        <taxon>Kitasatospora</taxon>
    </lineage>
</organism>
<feature type="region of interest" description="Disordered" evidence="1">
    <location>
        <begin position="19"/>
        <end position="58"/>
    </location>
</feature>
<accession>A0ABW1F703</accession>
<dbReference type="EMBL" id="JBHSOD010000062">
    <property type="protein sequence ID" value="MFC5889692.1"/>
    <property type="molecule type" value="Genomic_DNA"/>
</dbReference>
<sequence>MSFPPSYSRRGLLAALRDLLTRRPGRPEPTTTIADPDDWGDDPTGVWSPEPPTDRSST</sequence>
<comment type="caution">
    <text evidence="2">The sequence shown here is derived from an EMBL/GenBank/DDBJ whole genome shotgun (WGS) entry which is preliminary data.</text>
</comment>
<name>A0ABW1F703_9ACTN</name>
<dbReference type="Proteomes" id="UP001596067">
    <property type="component" value="Unassembled WGS sequence"/>
</dbReference>
<evidence type="ECO:0000313" key="2">
    <source>
        <dbReference type="EMBL" id="MFC5889692.1"/>
    </source>
</evidence>
<dbReference type="RefSeq" id="WP_345327618.1">
    <property type="nucleotide sequence ID" value="NZ_BAAAVH010000010.1"/>
</dbReference>
<gene>
    <name evidence="2" type="ORF">ACFP0N_32470</name>
</gene>